<keyword evidence="1" id="KW-0812">Transmembrane</keyword>
<evidence type="ECO:0000256" key="2">
    <source>
        <dbReference type="SAM" id="SignalP"/>
    </source>
</evidence>
<gene>
    <name evidence="3" type="ORF">G0U57_005108</name>
</gene>
<dbReference type="EMBL" id="JAHGAV010000169">
    <property type="protein sequence ID" value="KAG6929647.1"/>
    <property type="molecule type" value="Genomic_DNA"/>
</dbReference>
<proteinExistence type="predicted"/>
<dbReference type="PANTHER" id="PTHR39232">
    <property type="entry name" value="TESTIS-EXPRESSED PROTEIN 50"/>
    <property type="match status" value="1"/>
</dbReference>
<reference evidence="3 4" key="1">
    <citation type="journal article" date="2020" name="G3 (Bethesda)">
        <title>Draft Genome of the Common Snapping Turtle, Chelydra serpentina, a Model for Phenotypic Plasticity in Reptiles.</title>
        <authorList>
            <person name="Das D."/>
            <person name="Singh S.K."/>
            <person name="Bierstedt J."/>
            <person name="Erickson A."/>
            <person name="Galli G.L.J."/>
            <person name="Crossley D.A. 2nd"/>
            <person name="Rhen T."/>
        </authorList>
    </citation>
    <scope>NUCLEOTIDE SEQUENCE [LARGE SCALE GENOMIC DNA]</scope>
    <source>
        <strain evidence="3">KW</strain>
    </source>
</reference>
<dbReference type="PANTHER" id="PTHR39232:SF1">
    <property type="entry name" value="TESTIS-EXPRESSED PROTEIN 50"/>
    <property type="match status" value="1"/>
</dbReference>
<feature type="chain" id="PRO_5035804633" description="Testis expressed 50" evidence="2">
    <location>
        <begin position="22"/>
        <end position="199"/>
    </location>
</feature>
<feature type="transmembrane region" description="Helical" evidence="1">
    <location>
        <begin position="75"/>
        <end position="96"/>
    </location>
</feature>
<dbReference type="InterPro" id="IPR038833">
    <property type="entry name" value="TEX50"/>
</dbReference>
<name>A0A8T1SLS3_CHESE</name>
<evidence type="ECO:0000256" key="1">
    <source>
        <dbReference type="SAM" id="Phobius"/>
    </source>
</evidence>
<evidence type="ECO:0000313" key="3">
    <source>
        <dbReference type="EMBL" id="KAG6929647.1"/>
    </source>
</evidence>
<keyword evidence="1" id="KW-1133">Transmembrane helix</keyword>
<dbReference type="OrthoDB" id="9424792at2759"/>
<sequence length="199" mass="23134">MNFKGYLLLDLWLQLDSLCLCDRPSWVRVGWEILPEDLEQLQLGTPLQYNCLPYPLDQLSHCFTHLEIAKGCLEVLYASCKVILFILGILCVRCLWSKLRRPQKKVSDVNVSVESSSVSVTTEFHAKCTCNVDKMLCTLVTNTSIMMKYLKYVCHHQRKEARHRKLSKKRKEEEIKDEEIFPICPYSHSSSMDTVMQEV</sequence>
<feature type="signal peptide" evidence="2">
    <location>
        <begin position="1"/>
        <end position="21"/>
    </location>
</feature>
<accession>A0A8T1SLS3</accession>
<evidence type="ECO:0000313" key="4">
    <source>
        <dbReference type="Proteomes" id="UP000765507"/>
    </source>
</evidence>
<evidence type="ECO:0008006" key="5">
    <source>
        <dbReference type="Google" id="ProtNLM"/>
    </source>
</evidence>
<dbReference type="Proteomes" id="UP000765507">
    <property type="component" value="Unassembled WGS sequence"/>
</dbReference>
<keyword evidence="4" id="KW-1185">Reference proteome</keyword>
<comment type="caution">
    <text evidence="3">The sequence shown here is derived from an EMBL/GenBank/DDBJ whole genome shotgun (WGS) entry which is preliminary data.</text>
</comment>
<keyword evidence="2" id="KW-0732">Signal</keyword>
<organism evidence="3 4">
    <name type="scientific">Chelydra serpentina</name>
    <name type="common">Snapping turtle</name>
    <name type="synonym">Testudo serpentina</name>
    <dbReference type="NCBI Taxonomy" id="8475"/>
    <lineage>
        <taxon>Eukaryota</taxon>
        <taxon>Metazoa</taxon>
        <taxon>Chordata</taxon>
        <taxon>Craniata</taxon>
        <taxon>Vertebrata</taxon>
        <taxon>Euteleostomi</taxon>
        <taxon>Archelosauria</taxon>
        <taxon>Testudinata</taxon>
        <taxon>Testudines</taxon>
        <taxon>Cryptodira</taxon>
        <taxon>Durocryptodira</taxon>
        <taxon>Americhelydia</taxon>
        <taxon>Chelydroidea</taxon>
        <taxon>Chelydridae</taxon>
        <taxon>Chelydra</taxon>
    </lineage>
</organism>
<protein>
    <recommendedName>
        <fullName evidence="5">Testis expressed 50</fullName>
    </recommendedName>
</protein>
<keyword evidence="1" id="KW-0472">Membrane</keyword>
<dbReference type="AlphaFoldDB" id="A0A8T1SLS3"/>